<name>A0ABZ2UT55_9CYAN</name>
<protein>
    <submittedName>
        <fullName evidence="2">Uncharacterized protein</fullName>
    </submittedName>
</protein>
<dbReference type="RefSeq" id="WP_353931485.1">
    <property type="nucleotide sequence ID" value="NZ_CP150886.1"/>
</dbReference>
<gene>
    <name evidence="2" type="ORF">WJM97_02520</name>
</gene>
<evidence type="ECO:0000313" key="2">
    <source>
        <dbReference type="EMBL" id="WZB88579.1"/>
    </source>
</evidence>
<dbReference type="EMBL" id="CP150886">
    <property type="protein sequence ID" value="WZB88579.1"/>
    <property type="molecule type" value="Genomic_DNA"/>
</dbReference>
<keyword evidence="1" id="KW-1133">Transmembrane helix</keyword>
<accession>A0ABZ2UT55</accession>
<reference evidence="2 3" key="1">
    <citation type="submission" date="2024-04" db="EMBL/GenBank/DDBJ databases">
        <title>Okeanomitos corallinicola gen. &amp; sp. nov. (Nostocales, Cyanobacteria), a new toxic marine heterocyst-forming cyanobacterium from a coral reef.</title>
        <authorList>
            <person name="Li H."/>
            <person name="Li R."/>
            <person name="Kang J."/>
            <person name="Hii K.S."/>
            <person name="Mohamed H.F."/>
            <person name="Xu X."/>
            <person name="Luo Z."/>
        </authorList>
    </citation>
    <scope>NUCLEOTIDE SEQUENCE [LARGE SCALE GENOMIC DNA]</scope>
    <source>
        <strain evidence="2 3">TIOX110</strain>
    </source>
</reference>
<evidence type="ECO:0000313" key="3">
    <source>
        <dbReference type="Proteomes" id="UP001483337"/>
    </source>
</evidence>
<keyword evidence="3" id="KW-1185">Reference proteome</keyword>
<sequence length="41" mass="4897">MARINVLWQRLWLQVAIARFFVVVLLTMLSLHFIPFVHAVF</sequence>
<feature type="transmembrane region" description="Helical" evidence="1">
    <location>
        <begin position="12"/>
        <end position="34"/>
    </location>
</feature>
<organism evidence="2 3">
    <name type="scientific">Okeanomitos corallinicola TIOX110</name>
    <dbReference type="NCBI Taxonomy" id="3133117"/>
    <lineage>
        <taxon>Bacteria</taxon>
        <taxon>Bacillati</taxon>
        <taxon>Cyanobacteriota</taxon>
        <taxon>Cyanophyceae</taxon>
        <taxon>Nostocales</taxon>
        <taxon>Aphanizomenonaceae</taxon>
        <taxon>Okeanomitos</taxon>
    </lineage>
</organism>
<keyword evidence="1" id="KW-0472">Membrane</keyword>
<keyword evidence="1" id="KW-0812">Transmembrane</keyword>
<proteinExistence type="predicted"/>
<dbReference type="Proteomes" id="UP001483337">
    <property type="component" value="Chromosome"/>
</dbReference>
<evidence type="ECO:0000256" key="1">
    <source>
        <dbReference type="SAM" id="Phobius"/>
    </source>
</evidence>